<accession>A0A8J2PPD4</accession>
<proteinExistence type="predicted"/>
<dbReference type="AlphaFoldDB" id="A0A8J2PPD4"/>
<dbReference type="OrthoDB" id="2789670at2759"/>
<sequence>ITANFHAFLHPELRPKLDNFLRRTAQETLGLDDNFNLLYSLSFSFPILTKIAPTNPPIHVDKFREFIEYALAERRKL</sequence>
<gene>
    <name evidence="1" type="ORF">AFUS01_LOCUS30587</name>
</gene>
<reference evidence="1" key="1">
    <citation type="submission" date="2021-06" db="EMBL/GenBank/DDBJ databases">
        <authorList>
            <person name="Hodson N. C."/>
            <person name="Mongue J. A."/>
            <person name="Jaron S. K."/>
        </authorList>
    </citation>
    <scope>NUCLEOTIDE SEQUENCE</scope>
</reference>
<feature type="non-terminal residue" evidence="1">
    <location>
        <position position="1"/>
    </location>
</feature>
<evidence type="ECO:0000313" key="1">
    <source>
        <dbReference type="EMBL" id="CAG7820184.1"/>
    </source>
</evidence>
<organism evidence="1 2">
    <name type="scientific">Allacma fusca</name>
    <dbReference type="NCBI Taxonomy" id="39272"/>
    <lineage>
        <taxon>Eukaryota</taxon>
        <taxon>Metazoa</taxon>
        <taxon>Ecdysozoa</taxon>
        <taxon>Arthropoda</taxon>
        <taxon>Hexapoda</taxon>
        <taxon>Collembola</taxon>
        <taxon>Symphypleona</taxon>
        <taxon>Sminthuridae</taxon>
        <taxon>Allacma</taxon>
    </lineage>
</organism>
<dbReference type="EMBL" id="CAJVCH010471794">
    <property type="protein sequence ID" value="CAG7820184.1"/>
    <property type="molecule type" value="Genomic_DNA"/>
</dbReference>
<keyword evidence="2" id="KW-1185">Reference proteome</keyword>
<dbReference type="Proteomes" id="UP000708208">
    <property type="component" value="Unassembled WGS sequence"/>
</dbReference>
<feature type="non-terminal residue" evidence="1">
    <location>
        <position position="77"/>
    </location>
</feature>
<name>A0A8J2PPD4_9HEXA</name>
<comment type="caution">
    <text evidence="1">The sequence shown here is derived from an EMBL/GenBank/DDBJ whole genome shotgun (WGS) entry which is preliminary data.</text>
</comment>
<evidence type="ECO:0000313" key="2">
    <source>
        <dbReference type="Proteomes" id="UP000708208"/>
    </source>
</evidence>
<protein>
    <submittedName>
        <fullName evidence="1">Uncharacterized protein</fullName>
    </submittedName>
</protein>